<dbReference type="GO" id="GO:0016491">
    <property type="term" value="F:oxidoreductase activity"/>
    <property type="evidence" value="ECO:0007669"/>
    <property type="project" value="InterPro"/>
</dbReference>
<comment type="caution">
    <text evidence="7">The sequence shown here is derived from an EMBL/GenBank/DDBJ whole genome shotgun (WGS) entry which is preliminary data.</text>
</comment>
<reference evidence="7 8" key="1">
    <citation type="submission" date="2014-09" db="EMBL/GenBank/DDBJ databases">
        <title>Genome sequences of Lysobacter dokdonensis DS-58.</title>
        <authorList>
            <person name="Kim J.F."/>
            <person name="Kwak M.-J."/>
        </authorList>
    </citation>
    <scope>NUCLEOTIDE SEQUENCE [LARGE SCALE GENOMIC DNA]</scope>
    <source>
        <strain evidence="7 8">DS-58</strain>
    </source>
</reference>
<dbReference type="GO" id="GO:0005506">
    <property type="term" value="F:iron ion binding"/>
    <property type="evidence" value="ECO:0007669"/>
    <property type="project" value="InterPro"/>
</dbReference>
<comment type="subcellular location">
    <subcellularLocation>
        <location evidence="1">Membrane</location>
    </subcellularLocation>
</comment>
<keyword evidence="4 5" id="KW-0472">Membrane</keyword>
<evidence type="ECO:0000313" key="7">
    <source>
        <dbReference type="EMBL" id="KGQ18777.1"/>
    </source>
</evidence>
<dbReference type="PATRIC" id="fig|1300345.3.peg.1986"/>
<evidence type="ECO:0000256" key="2">
    <source>
        <dbReference type="ARBA" id="ARBA00022692"/>
    </source>
</evidence>
<evidence type="ECO:0000256" key="4">
    <source>
        <dbReference type="ARBA" id="ARBA00023136"/>
    </source>
</evidence>
<dbReference type="RefSeq" id="WP_052116327.1">
    <property type="nucleotide sequence ID" value="NZ_JRKJ01000016.1"/>
</dbReference>
<name>A0A0A2WJ84_9GAMM</name>
<dbReference type="AlphaFoldDB" id="A0A0A2WJ84"/>
<feature type="domain" description="Fatty acid hydroxylase" evidence="6">
    <location>
        <begin position="81"/>
        <end position="212"/>
    </location>
</feature>
<evidence type="ECO:0000259" key="6">
    <source>
        <dbReference type="Pfam" id="PF04116"/>
    </source>
</evidence>
<proteinExistence type="predicted"/>
<sequence length="230" mass="25506">MTATIVIALAVPLTYAAMVAIERFARTGWRWPERSGWQATGVLCFGLLALVNGAVSAAMGRVFPGVHLFDGAAWGIAAGTVVGYLLLSLGNAVLHGAYHHFDVLWRHVHRMHHAPQRLDVAGVMYQTPLEMAANAVLFFVVTRLLLGLDPVATMACAYIGAFYGMFQHFNLRTPRWLGWFIQRPEAHCEHHRRGVHAGNYSDLPLWDMLAGTWRNPADFEGELGFETPRA</sequence>
<dbReference type="InterPro" id="IPR006694">
    <property type="entry name" value="Fatty_acid_hydroxylase"/>
</dbReference>
<organism evidence="7 8">
    <name type="scientific">Lysobacter dokdonensis DS-58</name>
    <dbReference type="NCBI Taxonomy" id="1300345"/>
    <lineage>
        <taxon>Bacteria</taxon>
        <taxon>Pseudomonadati</taxon>
        <taxon>Pseudomonadota</taxon>
        <taxon>Gammaproteobacteria</taxon>
        <taxon>Lysobacterales</taxon>
        <taxon>Lysobacteraceae</taxon>
        <taxon>Noviluteimonas</taxon>
    </lineage>
</organism>
<keyword evidence="2 5" id="KW-0812">Transmembrane</keyword>
<feature type="transmembrane region" description="Helical" evidence="5">
    <location>
        <begin position="40"/>
        <end position="60"/>
    </location>
</feature>
<evidence type="ECO:0000256" key="5">
    <source>
        <dbReference type="SAM" id="Phobius"/>
    </source>
</evidence>
<dbReference type="EMBL" id="JRKJ01000016">
    <property type="protein sequence ID" value="KGQ18777.1"/>
    <property type="molecule type" value="Genomic_DNA"/>
</dbReference>
<gene>
    <name evidence="7" type="ORF">LF41_310</name>
</gene>
<dbReference type="InterPro" id="IPR050307">
    <property type="entry name" value="Sterol_Desaturase_Related"/>
</dbReference>
<dbReference type="eggNOG" id="COG3000">
    <property type="taxonomic scope" value="Bacteria"/>
</dbReference>
<evidence type="ECO:0000313" key="8">
    <source>
        <dbReference type="Proteomes" id="UP000030518"/>
    </source>
</evidence>
<dbReference type="Proteomes" id="UP000030518">
    <property type="component" value="Unassembled WGS sequence"/>
</dbReference>
<keyword evidence="8" id="KW-1185">Reference proteome</keyword>
<dbReference type="GO" id="GO:0016020">
    <property type="term" value="C:membrane"/>
    <property type="evidence" value="ECO:0007669"/>
    <property type="project" value="UniProtKB-SubCell"/>
</dbReference>
<dbReference type="Pfam" id="PF04116">
    <property type="entry name" value="FA_hydroxylase"/>
    <property type="match status" value="1"/>
</dbReference>
<evidence type="ECO:0000256" key="1">
    <source>
        <dbReference type="ARBA" id="ARBA00004370"/>
    </source>
</evidence>
<dbReference type="PANTHER" id="PTHR11863">
    <property type="entry name" value="STEROL DESATURASE"/>
    <property type="match status" value="1"/>
</dbReference>
<accession>A0A0A2WJ84</accession>
<feature type="transmembrane region" description="Helical" evidence="5">
    <location>
        <begin position="72"/>
        <end position="94"/>
    </location>
</feature>
<dbReference type="OrthoDB" id="9770329at2"/>
<keyword evidence="3 5" id="KW-1133">Transmembrane helix</keyword>
<protein>
    <submittedName>
        <fullName evidence="7">Sterol desaturase</fullName>
    </submittedName>
</protein>
<evidence type="ECO:0000256" key="3">
    <source>
        <dbReference type="ARBA" id="ARBA00022989"/>
    </source>
</evidence>
<dbReference type="GO" id="GO:0008610">
    <property type="term" value="P:lipid biosynthetic process"/>
    <property type="evidence" value="ECO:0007669"/>
    <property type="project" value="InterPro"/>
</dbReference>
<feature type="transmembrane region" description="Helical" evidence="5">
    <location>
        <begin position="135"/>
        <end position="166"/>
    </location>
</feature>
<dbReference type="STRING" id="1300345.LF41_310"/>